<feature type="disulfide bond" description="Redox-active" evidence="13">
    <location>
        <begin position="47"/>
        <end position="50"/>
    </location>
</feature>
<evidence type="ECO:0000256" key="14">
    <source>
        <dbReference type="RuleBase" id="RU004208"/>
    </source>
</evidence>
<dbReference type="GO" id="GO:0034976">
    <property type="term" value="P:response to endoplasmic reticulum stress"/>
    <property type="evidence" value="ECO:0007669"/>
    <property type="project" value="TreeGrafter"/>
</dbReference>
<evidence type="ECO:0000256" key="9">
    <source>
        <dbReference type="ARBA" id="ARBA00023157"/>
    </source>
</evidence>
<feature type="region of interest" description="Disordered" evidence="16">
    <location>
        <begin position="462"/>
        <end position="530"/>
    </location>
</feature>
<keyword evidence="8" id="KW-0256">Endoplasmic reticulum</keyword>
<sequence>MKYTAPLCALLASAALASDVHQLKKDDFKGFVEEHDLVLAEFFAPWCGHCKALAPEYETAATTLKEKDIALVKVDCTEEQELCQEYGVEGYPTLKVFRGVEDIKPYSGQRKSDAIISYMTKQSLPAVSDITKDTIEEFKTADKVVLVAYIAADDKASNESYTAVANSLRDTYLFGATNDAELAKAEGVELPGLVLYKSFDDGKDVFTEKFDKEAIESFAKVASTPLVGEVGPETYSGYMAAGIPLAYIFAETPEEREELSKDLKPLALKHKGAINFATIDAKAFGQHAGNLNLEVGKWPAFAIQRTDKNQKYPFDQTKKVTEKEVGAFVDDFVAGKVEPSVKSEPIPEKQEGPVAVVVAKNYEDLVINNDKDVLLEFYAPWCGHCKALAPKYEELAAMYSNDELSKLVTVAKVDATANDVPDEIQGFPTIKLFPAGKKDSPVDYSGSRTIEDLIQFIKENGSHKAEAVKPEEPEVAEEVKEKVEDLPEQAKAATDAAKEKAEDATESVKSAASEATDAAKEKAEEIHDEL</sequence>
<dbReference type="Proteomes" id="UP000799770">
    <property type="component" value="Unassembled WGS sequence"/>
</dbReference>
<dbReference type="CDD" id="cd02982">
    <property type="entry name" value="PDI_b'_family"/>
    <property type="match status" value="1"/>
</dbReference>
<feature type="domain" description="Thioredoxin" evidence="17">
    <location>
        <begin position="1"/>
        <end position="124"/>
    </location>
</feature>
<dbReference type="GO" id="GO:0003756">
    <property type="term" value="F:protein disulfide isomerase activity"/>
    <property type="evidence" value="ECO:0007669"/>
    <property type="project" value="UniProtKB-EC"/>
</dbReference>
<evidence type="ECO:0000256" key="8">
    <source>
        <dbReference type="ARBA" id="ARBA00022824"/>
    </source>
</evidence>
<keyword evidence="11 13" id="KW-0676">Redox-active center</keyword>
<protein>
    <recommendedName>
        <fullName evidence="12 15">Protein disulfide-isomerase</fullName>
        <ecNumber evidence="5 15">5.3.4.1</ecNumber>
    </recommendedName>
</protein>
<keyword evidence="6 15" id="KW-0732">Signal</keyword>
<feature type="disulfide bond" description="Redox-active" evidence="13">
    <location>
        <begin position="382"/>
        <end position="385"/>
    </location>
</feature>
<dbReference type="SUPFAM" id="SSF52833">
    <property type="entry name" value="Thioredoxin-like"/>
    <property type="match status" value="4"/>
</dbReference>
<keyword evidence="9 13" id="KW-1015">Disulfide bond</keyword>
<reference evidence="18" key="1">
    <citation type="journal article" date="2020" name="Stud. Mycol.">
        <title>101 Dothideomycetes genomes: a test case for predicting lifestyles and emergence of pathogens.</title>
        <authorList>
            <person name="Haridas S."/>
            <person name="Albert R."/>
            <person name="Binder M."/>
            <person name="Bloem J."/>
            <person name="Labutti K."/>
            <person name="Salamov A."/>
            <person name="Andreopoulos B."/>
            <person name="Baker S."/>
            <person name="Barry K."/>
            <person name="Bills G."/>
            <person name="Bluhm B."/>
            <person name="Cannon C."/>
            <person name="Castanera R."/>
            <person name="Culley D."/>
            <person name="Daum C."/>
            <person name="Ezra D."/>
            <person name="Gonzalez J."/>
            <person name="Henrissat B."/>
            <person name="Kuo A."/>
            <person name="Liang C."/>
            <person name="Lipzen A."/>
            <person name="Lutzoni F."/>
            <person name="Magnuson J."/>
            <person name="Mondo S."/>
            <person name="Nolan M."/>
            <person name="Ohm R."/>
            <person name="Pangilinan J."/>
            <person name="Park H.-J."/>
            <person name="Ramirez L."/>
            <person name="Alfaro M."/>
            <person name="Sun H."/>
            <person name="Tritt A."/>
            <person name="Yoshinaga Y."/>
            <person name="Zwiers L.-H."/>
            <person name="Turgeon B."/>
            <person name="Goodwin S."/>
            <person name="Spatafora J."/>
            <person name="Crous P."/>
            <person name="Grigoriev I."/>
        </authorList>
    </citation>
    <scope>NUCLEOTIDE SEQUENCE</scope>
    <source>
        <strain evidence="18">CBS 627.86</strain>
    </source>
</reference>
<dbReference type="CDD" id="cd02981">
    <property type="entry name" value="PDI_b_family"/>
    <property type="match status" value="1"/>
</dbReference>
<evidence type="ECO:0000256" key="2">
    <source>
        <dbReference type="ARBA" id="ARBA00002692"/>
    </source>
</evidence>
<dbReference type="Pfam" id="PF00085">
    <property type="entry name" value="Thioredoxin"/>
    <property type="match status" value="2"/>
</dbReference>
<proteinExistence type="inferred from homology"/>
<dbReference type="OrthoDB" id="427280at2759"/>
<evidence type="ECO:0000256" key="16">
    <source>
        <dbReference type="SAM" id="MobiDB-lite"/>
    </source>
</evidence>
<dbReference type="FunFam" id="3.40.30.10:FF:000017">
    <property type="entry name" value="Protein disulfide-isomerase A4"/>
    <property type="match status" value="1"/>
</dbReference>
<evidence type="ECO:0000256" key="6">
    <source>
        <dbReference type="ARBA" id="ARBA00022729"/>
    </source>
</evidence>
<dbReference type="Gene3D" id="3.40.30.10">
    <property type="entry name" value="Glutaredoxin"/>
    <property type="match status" value="4"/>
</dbReference>
<dbReference type="EC" id="5.3.4.1" evidence="5 15"/>
<evidence type="ECO:0000256" key="7">
    <source>
        <dbReference type="ARBA" id="ARBA00022737"/>
    </source>
</evidence>
<feature type="compositionally biased region" description="Basic and acidic residues" evidence="16">
    <location>
        <begin position="462"/>
        <end position="485"/>
    </location>
</feature>
<organism evidence="18 19">
    <name type="scientific">Lophiotrema nucula</name>
    <dbReference type="NCBI Taxonomy" id="690887"/>
    <lineage>
        <taxon>Eukaryota</taxon>
        <taxon>Fungi</taxon>
        <taxon>Dikarya</taxon>
        <taxon>Ascomycota</taxon>
        <taxon>Pezizomycotina</taxon>
        <taxon>Dothideomycetes</taxon>
        <taxon>Pleosporomycetidae</taxon>
        <taxon>Pleosporales</taxon>
        <taxon>Lophiotremataceae</taxon>
        <taxon>Lophiotrema</taxon>
    </lineage>
</organism>
<dbReference type="InterPro" id="IPR036249">
    <property type="entry name" value="Thioredoxin-like_sf"/>
</dbReference>
<dbReference type="Pfam" id="PF13848">
    <property type="entry name" value="Thioredoxin_6"/>
    <property type="match status" value="1"/>
</dbReference>
<dbReference type="NCBIfam" id="TIGR01126">
    <property type="entry name" value="pdi_dom"/>
    <property type="match status" value="2"/>
</dbReference>
<evidence type="ECO:0000256" key="10">
    <source>
        <dbReference type="ARBA" id="ARBA00023235"/>
    </source>
</evidence>
<dbReference type="PANTHER" id="PTHR18929:SF132">
    <property type="entry name" value="PROTEIN DISULFIDE-ISOMERASE A3"/>
    <property type="match status" value="1"/>
</dbReference>
<dbReference type="AlphaFoldDB" id="A0A6A5ZRC8"/>
<evidence type="ECO:0000256" key="1">
    <source>
        <dbReference type="ARBA" id="ARBA00001182"/>
    </source>
</evidence>
<dbReference type="CDD" id="cd02995">
    <property type="entry name" value="PDI_a_PDI_a'_C"/>
    <property type="match status" value="1"/>
</dbReference>
<dbReference type="PROSITE" id="PS51352">
    <property type="entry name" value="THIOREDOXIN_2"/>
    <property type="match status" value="2"/>
</dbReference>
<dbReference type="PANTHER" id="PTHR18929">
    <property type="entry name" value="PROTEIN DISULFIDE ISOMERASE"/>
    <property type="match status" value="1"/>
</dbReference>
<dbReference type="InterPro" id="IPR013766">
    <property type="entry name" value="Thioredoxin_domain"/>
</dbReference>
<evidence type="ECO:0000313" key="19">
    <source>
        <dbReference type="Proteomes" id="UP000799770"/>
    </source>
</evidence>
<comment type="similarity">
    <text evidence="4 14">Belongs to the protein disulfide isomerase family.</text>
</comment>
<dbReference type="GO" id="GO:0006457">
    <property type="term" value="P:protein folding"/>
    <property type="evidence" value="ECO:0007669"/>
    <property type="project" value="TreeGrafter"/>
</dbReference>
<feature type="compositionally biased region" description="Basic and acidic residues" evidence="16">
    <location>
        <begin position="517"/>
        <end position="530"/>
    </location>
</feature>
<comment type="catalytic activity">
    <reaction evidence="1 15">
        <text>Catalyzes the rearrangement of -S-S- bonds in proteins.</text>
        <dbReference type="EC" id="5.3.4.1"/>
    </reaction>
</comment>
<comment type="function">
    <text evidence="2">Participates in the folding of proteins containing disulfide bonds, may be involved in glycosylation, prolyl hydroxylation and triglyceride transfer.</text>
</comment>
<keyword evidence="10 15" id="KW-0413">Isomerase</keyword>
<dbReference type="PRINTS" id="PR00421">
    <property type="entry name" value="THIOREDOXIN"/>
</dbReference>
<dbReference type="FunFam" id="3.40.30.10:FF:000139">
    <property type="entry name" value="Protein disulfide-isomerase"/>
    <property type="match status" value="1"/>
</dbReference>
<evidence type="ECO:0000256" key="15">
    <source>
        <dbReference type="RuleBase" id="RU361130"/>
    </source>
</evidence>
<evidence type="ECO:0000259" key="17">
    <source>
        <dbReference type="PROSITE" id="PS51352"/>
    </source>
</evidence>
<dbReference type="GO" id="GO:0005788">
    <property type="term" value="C:endoplasmic reticulum lumen"/>
    <property type="evidence" value="ECO:0007669"/>
    <property type="project" value="UniProtKB-SubCell"/>
</dbReference>
<dbReference type="GO" id="GO:0051082">
    <property type="term" value="F:unfolded protein binding"/>
    <property type="evidence" value="ECO:0007669"/>
    <property type="project" value="UniProtKB-ARBA"/>
</dbReference>
<dbReference type="FunFam" id="3.40.30.10:FF:000185">
    <property type="entry name" value="Protein disulfide-isomerase"/>
    <property type="match status" value="1"/>
</dbReference>
<comment type="subcellular location">
    <subcellularLocation>
        <location evidence="3">Endoplasmic reticulum lumen</location>
    </subcellularLocation>
</comment>
<dbReference type="GO" id="GO:0015035">
    <property type="term" value="F:protein-disulfide reductase activity"/>
    <property type="evidence" value="ECO:0007669"/>
    <property type="project" value="UniProtKB-ARBA"/>
</dbReference>
<evidence type="ECO:0000256" key="13">
    <source>
        <dbReference type="PIRSR" id="PIRSR605792-51"/>
    </source>
</evidence>
<accession>A0A6A5ZRC8</accession>
<dbReference type="NCBIfam" id="TIGR01130">
    <property type="entry name" value="ER_PDI_fam"/>
    <property type="match status" value="1"/>
</dbReference>
<dbReference type="PROSITE" id="PS00194">
    <property type="entry name" value="THIOREDOXIN_1"/>
    <property type="match status" value="2"/>
</dbReference>
<dbReference type="InterPro" id="IPR005792">
    <property type="entry name" value="Prot_disulphide_isomerase"/>
</dbReference>
<evidence type="ECO:0000313" key="18">
    <source>
        <dbReference type="EMBL" id="KAF2121806.1"/>
    </source>
</evidence>
<dbReference type="InterPro" id="IPR005788">
    <property type="entry name" value="PDI_thioredoxin-like_dom"/>
</dbReference>
<dbReference type="FunFam" id="3.40.30.10:FF:000154">
    <property type="entry name" value="Protein disulfide-isomerase"/>
    <property type="match status" value="1"/>
</dbReference>
<gene>
    <name evidence="18" type="ORF">BDV96DRAFT_608966</name>
</gene>
<evidence type="ECO:0000256" key="11">
    <source>
        <dbReference type="ARBA" id="ARBA00023284"/>
    </source>
</evidence>
<evidence type="ECO:0000256" key="5">
    <source>
        <dbReference type="ARBA" id="ARBA00012723"/>
    </source>
</evidence>
<evidence type="ECO:0000256" key="4">
    <source>
        <dbReference type="ARBA" id="ARBA00006347"/>
    </source>
</evidence>
<feature type="chain" id="PRO_5025717879" description="Protein disulfide-isomerase" evidence="15">
    <location>
        <begin position="18"/>
        <end position="530"/>
    </location>
</feature>
<evidence type="ECO:0000256" key="12">
    <source>
        <dbReference type="ARBA" id="ARBA00039846"/>
    </source>
</evidence>
<feature type="domain" description="Thioredoxin" evidence="17">
    <location>
        <begin position="332"/>
        <end position="462"/>
    </location>
</feature>
<keyword evidence="19" id="KW-1185">Reference proteome</keyword>
<name>A0A6A5ZRC8_9PLEO</name>
<keyword evidence="7" id="KW-0677">Repeat</keyword>
<dbReference type="EMBL" id="ML977311">
    <property type="protein sequence ID" value="KAF2121806.1"/>
    <property type="molecule type" value="Genomic_DNA"/>
</dbReference>
<dbReference type="CDD" id="cd02961">
    <property type="entry name" value="PDI_a_family"/>
    <property type="match status" value="1"/>
</dbReference>
<evidence type="ECO:0000256" key="3">
    <source>
        <dbReference type="ARBA" id="ARBA00004319"/>
    </source>
</evidence>
<dbReference type="InterPro" id="IPR017937">
    <property type="entry name" value="Thioredoxin_CS"/>
</dbReference>
<feature type="signal peptide" evidence="15">
    <location>
        <begin position="1"/>
        <end position="17"/>
    </location>
</feature>